<accession>A0A0D6JE62</accession>
<dbReference type="EMBL" id="LN829119">
    <property type="protein sequence ID" value="CPR18446.1"/>
    <property type="molecule type" value="Genomic_DNA"/>
</dbReference>
<dbReference type="InterPro" id="IPR007864">
    <property type="entry name" value="UreE_C_dom"/>
</dbReference>
<name>A0A0D6JE62_9HYPH</name>
<dbReference type="Gene3D" id="3.30.70.790">
    <property type="entry name" value="UreE, C-terminal domain"/>
    <property type="match status" value="1"/>
</dbReference>
<dbReference type="SMART" id="SM00988">
    <property type="entry name" value="UreE_N"/>
    <property type="match status" value="1"/>
</dbReference>
<dbReference type="SUPFAM" id="SSF69287">
    <property type="entry name" value="Urease metallochaperone UreE, N-terminal domain"/>
    <property type="match status" value="1"/>
</dbReference>
<dbReference type="GO" id="GO:0019627">
    <property type="term" value="P:urea metabolic process"/>
    <property type="evidence" value="ECO:0007669"/>
    <property type="project" value="InterPro"/>
</dbReference>
<dbReference type="PIRSF" id="PIRSF036402">
    <property type="entry name" value="Ureas_acces_UreE"/>
    <property type="match status" value="1"/>
</dbReference>
<dbReference type="GO" id="GO:0006457">
    <property type="term" value="P:protein folding"/>
    <property type="evidence" value="ECO:0007669"/>
    <property type="project" value="InterPro"/>
</dbReference>
<protein>
    <recommendedName>
        <fullName evidence="5">Urease accessory protein UreE</fullName>
    </recommendedName>
</protein>
<keyword evidence="2 5" id="KW-0963">Cytoplasm</keyword>
<evidence type="ECO:0000256" key="5">
    <source>
        <dbReference type="HAMAP-Rule" id="MF_00822"/>
    </source>
</evidence>
<dbReference type="KEGG" id="fil:BN1229_v1_1713"/>
<evidence type="ECO:0000256" key="3">
    <source>
        <dbReference type="ARBA" id="ARBA00022596"/>
    </source>
</evidence>
<dbReference type="GO" id="GO:0005737">
    <property type="term" value="C:cytoplasm"/>
    <property type="evidence" value="ECO:0007669"/>
    <property type="project" value="UniProtKB-SubCell"/>
</dbReference>
<dbReference type="CDD" id="cd00571">
    <property type="entry name" value="UreE"/>
    <property type="match status" value="1"/>
</dbReference>
<evidence type="ECO:0000313" key="9">
    <source>
        <dbReference type="Proteomes" id="UP000033187"/>
    </source>
</evidence>
<dbReference type="AlphaFoldDB" id="A0A0D6JE62"/>
<reference evidence="9" key="1">
    <citation type="submission" date="2015-02" db="EMBL/GenBank/DDBJ databases">
        <authorList>
            <person name="Chooi Y.-H."/>
        </authorList>
    </citation>
    <scope>NUCLEOTIDE SEQUENCE [LARGE SCALE GENOMIC DNA]</scope>
    <source>
        <strain evidence="9">strain Y</strain>
    </source>
</reference>
<dbReference type="InterPro" id="IPR004029">
    <property type="entry name" value="UreE_N"/>
</dbReference>
<evidence type="ECO:0000256" key="6">
    <source>
        <dbReference type="SAM" id="MobiDB-lite"/>
    </source>
</evidence>
<feature type="compositionally biased region" description="Basic and acidic residues" evidence="6">
    <location>
        <begin position="153"/>
        <end position="162"/>
    </location>
</feature>
<organism evidence="8 9">
    <name type="scientific">Candidatus Filomicrobium marinum</name>
    <dbReference type="NCBI Taxonomy" id="1608628"/>
    <lineage>
        <taxon>Bacteria</taxon>
        <taxon>Pseudomonadati</taxon>
        <taxon>Pseudomonadota</taxon>
        <taxon>Alphaproteobacteria</taxon>
        <taxon>Hyphomicrobiales</taxon>
        <taxon>Hyphomicrobiaceae</taxon>
        <taxon>Filomicrobium</taxon>
    </lineage>
</organism>
<comment type="subcellular location">
    <subcellularLocation>
        <location evidence="1 5">Cytoplasm</location>
    </subcellularLocation>
</comment>
<dbReference type="HAMAP" id="MF_00822">
    <property type="entry name" value="UreE"/>
    <property type="match status" value="1"/>
</dbReference>
<evidence type="ECO:0000259" key="7">
    <source>
        <dbReference type="SMART" id="SM00988"/>
    </source>
</evidence>
<dbReference type="InterPro" id="IPR012406">
    <property type="entry name" value="UreE"/>
</dbReference>
<comment type="function">
    <text evidence="5">Involved in urease metallocenter assembly. Binds nickel. Probably functions as a nickel donor during metallocenter assembly.</text>
</comment>
<comment type="similarity">
    <text evidence="5">Belongs to the UreE family.</text>
</comment>
<keyword evidence="4 5" id="KW-0143">Chaperone</keyword>
<dbReference type="GO" id="GO:0051082">
    <property type="term" value="F:unfolded protein binding"/>
    <property type="evidence" value="ECO:0007669"/>
    <property type="project" value="UniProtKB-UniRule"/>
</dbReference>
<dbReference type="Gene3D" id="2.60.260.20">
    <property type="entry name" value="Urease metallochaperone UreE, N-terminal domain"/>
    <property type="match status" value="1"/>
</dbReference>
<dbReference type="GO" id="GO:0065003">
    <property type="term" value="P:protein-containing complex assembly"/>
    <property type="evidence" value="ECO:0007669"/>
    <property type="project" value="InterPro"/>
</dbReference>
<dbReference type="OrthoDB" id="9802215at2"/>
<dbReference type="SUPFAM" id="SSF69737">
    <property type="entry name" value="Urease metallochaperone UreE, C-terminal domain"/>
    <property type="match status" value="1"/>
</dbReference>
<evidence type="ECO:0000256" key="2">
    <source>
        <dbReference type="ARBA" id="ARBA00022490"/>
    </source>
</evidence>
<dbReference type="Pfam" id="PF02814">
    <property type="entry name" value="UreE_N"/>
    <property type="match status" value="1"/>
</dbReference>
<dbReference type="GO" id="GO:0016151">
    <property type="term" value="F:nickel cation binding"/>
    <property type="evidence" value="ECO:0007669"/>
    <property type="project" value="UniProtKB-UniRule"/>
</dbReference>
<dbReference type="RefSeq" id="WP_046477887.1">
    <property type="nucleotide sequence ID" value="NZ_LN829118.1"/>
</dbReference>
<dbReference type="InterPro" id="IPR036118">
    <property type="entry name" value="UreE_N_sf"/>
</dbReference>
<dbReference type="Proteomes" id="UP000033187">
    <property type="component" value="Chromosome 1"/>
</dbReference>
<keyword evidence="3 5" id="KW-0533">Nickel</keyword>
<gene>
    <name evidence="5 8" type="primary">ureE</name>
    <name evidence="8" type="ORF">YBN1229_v1_1716</name>
</gene>
<feature type="region of interest" description="Disordered" evidence="6">
    <location>
        <begin position="134"/>
        <end position="162"/>
    </location>
</feature>
<feature type="domain" description="UreE urease accessory N-terminal" evidence="7">
    <location>
        <begin position="2"/>
        <end position="67"/>
    </location>
</feature>
<dbReference type="KEGG" id="fiy:BN1229_v1_1716"/>
<proteinExistence type="inferred from homology"/>
<sequence length="162" mass="17808">MIRAIRHESQGADHEPVDDEVTLDFDQRHRRRMTLMGAAGLEFLLDLPKAERLRGGDALILDDGRRVRVNAAPEPLAEIAAPSADALVRIAWHLGNRHLPVMLAPGRLIIRQDHVIEDMVRGLGATVTQVEAPFDPESGAYAGGAHGHHHHHHDEGHGDQQA</sequence>
<dbReference type="NCBIfam" id="NF009751">
    <property type="entry name" value="PRK13261.1-1"/>
    <property type="match status" value="1"/>
</dbReference>
<evidence type="ECO:0000256" key="1">
    <source>
        <dbReference type="ARBA" id="ARBA00004496"/>
    </source>
</evidence>
<evidence type="ECO:0000313" key="8">
    <source>
        <dbReference type="EMBL" id="CPR18446.1"/>
    </source>
</evidence>
<dbReference type="Pfam" id="PF05194">
    <property type="entry name" value="UreE_C"/>
    <property type="match status" value="1"/>
</dbReference>
<evidence type="ECO:0000256" key="4">
    <source>
        <dbReference type="ARBA" id="ARBA00023186"/>
    </source>
</evidence>
<keyword evidence="9" id="KW-1185">Reference proteome</keyword>